<dbReference type="OrthoDB" id="2015253at2759"/>
<feature type="region of interest" description="Disordered" evidence="1">
    <location>
        <begin position="36"/>
        <end position="79"/>
    </location>
</feature>
<dbReference type="Proteomes" id="UP000636800">
    <property type="component" value="Unassembled WGS sequence"/>
</dbReference>
<feature type="compositionally biased region" description="Polar residues" evidence="1">
    <location>
        <begin position="70"/>
        <end position="79"/>
    </location>
</feature>
<gene>
    <name evidence="2" type="ORF">HPP92_008750</name>
</gene>
<evidence type="ECO:0000313" key="2">
    <source>
        <dbReference type="EMBL" id="KAG0484671.1"/>
    </source>
</evidence>
<keyword evidence="3" id="KW-1185">Reference proteome</keyword>
<organism evidence="2 3">
    <name type="scientific">Vanilla planifolia</name>
    <name type="common">Vanilla</name>
    <dbReference type="NCBI Taxonomy" id="51239"/>
    <lineage>
        <taxon>Eukaryota</taxon>
        <taxon>Viridiplantae</taxon>
        <taxon>Streptophyta</taxon>
        <taxon>Embryophyta</taxon>
        <taxon>Tracheophyta</taxon>
        <taxon>Spermatophyta</taxon>
        <taxon>Magnoliopsida</taxon>
        <taxon>Liliopsida</taxon>
        <taxon>Asparagales</taxon>
        <taxon>Orchidaceae</taxon>
        <taxon>Vanilloideae</taxon>
        <taxon>Vanilleae</taxon>
        <taxon>Vanilla</taxon>
    </lineage>
</organism>
<reference evidence="2 3" key="1">
    <citation type="journal article" date="2020" name="Nat. Food">
        <title>A phased Vanilla planifolia genome enables genetic improvement of flavour and production.</title>
        <authorList>
            <person name="Hasing T."/>
            <person name="Tang H."/>
            <person name="Brym M."/>
            <person name="Khazi F."/>
            <person name="Huang T."/>
            <person name="Chambers A.H."/>
        </authorList>
    </citation>
    <scope>NUCLEOTIDE SEQUENCE [LARGE SCALE GENOMIC DNA]</scope>
    <source>
        <tissue evidence="2">Leaf</tissue>
    </source>
</reference>
<protein>
    <submittedName>
        <fullName evidence="2">Uncharacterized protein</fullName>
    </submittedName>
</protein>
<dbReference type="AlphaFoldDB" id="A0A835R306"/>
<sequence length="79" mass="8418">MSANSDSYTSWIRPSFSSSDHTKFSLLDLEVIGGEEEGSHRSAAAAVSPGLAIGGQGKGDQRPNPDRNPEQTATKRSRD</sequence>
<feature type="compositionally biased region" description="Basic and acidic residues" evidence="1">
    <location>
        <begin position="59"/>
        <end position="69"/>
    </location>
</feature>
<evidence type="ECO:0000256" key="1">
    <source>
        <dbReference type="SAM" id="MobiDB-lite"/>
    </source>
</evidence>
<proteinExistence type="predicted"/>
<evidence type="ECO:0000313" key="3">
    <source>
        <dbReference type="Proteomes" id="UP000636800"/>
    </source>
</evidence>
<name>A0A835R306_VANPL</name>
<dbReference type="EMBL" id="JADCNL010000004">
    <property type="protein sequence ID" value="KAG0484671.1"/>
    <property type="molecule type" value="Genomic_DNA"/>
</dbReference>
<comment type="caution">
    <text evidence="2">The sequence shown here is derived from an EMBL/GenBank/DDBJ whole genome shotgun (WGS) entry which is preliminary data.</text>
</comment>
<accession>A0A835R306</accession>